<proteinExistence type="predicted"/>
<dbReference type="EMBL" id="JAJFZP010000005">
    <property type="protein sequence ID" value="MCC3268820.1"/>
    <property type="molecule type" value="Genomic_DNA"/>
</dbReference>
<accession>A0A9X1M0S1</accession>
<evidence type="ECO:0000313" key="3">
    <source>
        <dbReference type="EMBL" id="MCC3268820.1"/>
    </source>
</evidence>
<dbReference type="Proteomes" id="UP001139264">
    <property type="component" value="Unassembled WGS sequence"/>
</dbReference>
<evidence type="ECO:0000256" key="1">
    <source>
        <dbReference type="SAM" id="MobiDB-lite"/>
    </source>
</evidence>
<feature type="transmembrane region" description="Helical" evidence="2">
    <location>
        <begin position="36"/>
        <end position="65"/>
    </location>
</feature>
<evidence type="ECO:0000313" key="4">
    <source>
        <dbReference type="Proteomes" id="UP001139264"/>
    </source>
</evidence>
<name>A0A9X1M0S1_9MICC</name>
<keyword evidence="2" id="KW-0472">Membrane</keyword>
<feature type="transmembrane region" description="Helical" evidence="2">
    <location>
        <begin position="391"/>
        <end position="413"/>
    </location>
</feature>
<protein>
    <submittedName>
        <fullName evidence="3">Uncharacterized protein</fullName>
    </submittedName>
</protein>
<dbReference type="AlphaFoldDB" id="A0A9X1M0S1"/>
<keyword evidence="2" id="KW-0812">Transmembrane</keyword>
<keyword evidence="2" id="KW-1133">Transmembrane helix</keyword>
<evidence type="ECO:0000256" key="2">
    <source>
        <dbReference type="SAM" id="Phobius"/>
    </source>
</evidence>
<feature type="transmembrane region" description="Helical" evidence="2">
    <location>
        <begin position="348"/>
        <end position="371"/>
    </location>
</feature>
<feature type="region of interest" description="Disordered" evidence="1">
    <location>
        <begin position="1"/>
        <end position="20"/>
    </location>
</feature>
<feature type="transmembrane region" description="Helical" evidence="2">
    <location>
        <begin position="246"/>
        <end position="273"/>
    </location>
</feature>
<dbReference type="RefSeq" id="WP_227907309.1">
    <property type="nucleotide sequence ID" value="NZ_CP095461.1"/>
</dbReference>
<sequence length="434" mass="43978">MHNQDNGKPAGPDTLALPSPPASSSPRWWLAVQSALIAYGLTVGAALVTMALVVLGFFLGGAGALNVMNDSAGSMGARLDGPSALAIYPFFLAAMALGGTTVLTVSSTAYASLGAPLVSVWVGALPLLLTAVATTSLWRLGRRAERKSALESDGLRWLYAGVTGLALAAVSVSLSLLVSLRGTTDDGAAFLTAASPSLVAGAVLLGTAASWAGRKCEAGTGLRWIGRAEAALPGLRAALRVTGCHYLAYTFAVGTALFITALLHGGAAVAFAAPLWLPTASAWAFAAGHLSAVANLGLPLPGDYPLTVGNLPMWASAAVGVLGLLLAAAASVFWFLSRGRKEPHGRRAWLTLPVVFGLGGAALQILSLVAAGQGIAGGNASGPGAGIVGPAWWTFLVMAGWGVVVEAGSRTLAPQLAHLVPRRIRRFVIGARGN</sequence>
<organism evidence="3 4">
    <name type="scientific">Arthrobacter gengyunqii</name>
    <dbReference type="NCBI Taxonomy" id="2886940"/>
    <lineage>
        <taxon>Bacteria</taxon>
        <taxon>Bacillati</taxon>
        <taxon>Actinomycetota</taxon>
        <taxon>Actinomycetes</taxon>
        <taxon>Micrococcales</taxon>
        <taxon>Micrococcaceae</taxon>
        <taxon>Arthrobacter</taxon>
    </lineage>
</organism>
<feature type="transmembrane region" description="Helical" evidence="2">
    <location>
        <begin position="190"/>
        <end position="213"/>
    </location>
</feature>
<feature type="transmembrane region" description="Helical" evidence="2">
    <location>
        <begin position="85"/>
        <end position="106"/>
    </location>
</feature>
<feature type="transmembrane region" description="Helical" evidence="2">
    <location>
        <begin position="158"/>
        <end position="178"/>
    </location>
</feature>
<gene>
    <name evidence="3" type="ORF">LJ751_05515</name>
</gene>
<feature type="transmembrane region" description="Helical" evidence="2">
    <location>
        <begin position="313"/>
        <end position="336"/>
    </location>
</feature>
<comment type="caution">
    <text evidence="3">The sequence shown here is derived from an EMBL/GenBank/DDBJ whole genome shotgun (WGS) entry which is preliminary data.</text>
</comment>
<reference evidence="3" key="1">
    <citation type="submission" date="2021-10" db="EMBL/GenBank/DDBJ databases">
        <title>Novel species in genus Arthrobacter.</title>
        <authorList>
            <person name="Liu Y."/>
        </authorList>
    </citation>
    <scope>NUCLEOTIDE SEQUENCE</scope>
    <source>
        <strain evidence="3">Zg-Y809</strain>
    </source>
</reference>
<feature type="transmembrane region" description="Helical" evidence="2">
    <location>
        <begin position="118"/>
        <end position="138"/>
    </location>
</feature>